<keyword evidence="6 8" id="KW-1133">Transmembrane helix</keyword>
<evidence type="ECO:0000256" key="1">
    <source>
        <dbReference type="ARBA" id="ARBA00004127"/>
    </source>
</evidence>
<gene>
    <name evidence="8" type="primary">rnfE</name>
    <name evidence="9" type="ORF">SKTS_18090</name>
</gene>
<keyword evidence="8" id="KW-1003">Cell membrane</keyword>
<dbReference type="AlphaFoldDB" id="A0A6F8VAQ1"/>
<comment type="similarity">
    <text evidence="8">Belongs to the NqrDE/RnfAE family.</text>
</comment>
<organism evidence="9 10">
    <name type="scientific">Sulfurimicrobium lacus</name>
    <dbReference type="NCBI Taxonomy" id="2715678"/>
    <lineage>
        <taxon>Bacteria</taxon>
        <taxon>Pseudomonadati</taxon>
        <taxon>Pseudomonadota</taxon>
        <taxon>Betaproteobacteria</taxon>
        <taxon>Nitrosomonadales</taxon>
        <taxon>Sulfuricellaceae</taxon>
        <taxon>Sulfurimicrobium</taxon>
    </lineage>
</organism>
<feature type="transmembrane region" description="Helical" evidence="8">
    <location>
        <begin position="20"/>
        <end position="38"/>
    </location>
</feature>
<evidence type="ECO:0000256" key="6">
    <source>
        <dbReference type="ARBA" id="ARBA00022989"/>
    </source>
</evidence>
<feature type="transmembrane region" description="Helical" evidence="8">
    <location>
        <begin position="127"/>
        <end position="147"/>
    </location>
</feature>
<dbReference type="Proteomes" id="UP000502260">
    <property type="component" value="Chromosome"/>
</dbReference>
<keyword evidence="4 8" id="KW-1278">Translocase</keyword>
<evidence type="ECO:0000256" key="4">
    <source>
        <dbReference type="ARBA" id="ARBA00022967"/>
    </source>
</evidence>
<dbReference type="PANTHER" id="PTHR30586:SF0">
    <property type="entry name" value="ION-TRANSLOCATING OXIDOREDUCTASE COMPLEX SUBUNIT E"/>
    <property type="match status" value="1"/>
</dbReference>
<evidence type="ECO:0000313" key="9">
    <source>
        <dbReference type="EMBL" id="BCB26923.1"/>
    </source>
</evidence>
<keyword evidence="5 8" id="KW-0249">Electron transport</keyword>
<dbReference type="RefSeq" id="WP_173063622.1">
    <property type="nucleotide sequence ID" value="NZ_AP022853.1"/>
</dbReference>
<dbReference type="GO" id="GO:0022900">
    <property type="term" value="P:electron transport chain"/>
    <property type="evidence" value="ECO:0007669"/>
    <property type="project" value="UniProtKB-UniRule"/>
</dbReference>
<proteinExistence type="inferred from homology"/>
<evidence type="ECO:0000256" key="5">
    <source>
        <dbReference type="ARBA" id="ARBA00022982"/>
    </source>
</evidence>
<keyword evidence="2 8" id="KW-0813">Transport</keyword>
<dbReference type="KEGG" id="slac:SKTS_18090"/>
<keyword evidence="3 8" id="KW-0812">Transmembrane</keyword>
<dbReference type="EC" id="7.-.-.-" evidence="8"/>
<reference evidence="10" key="1">
    <citation type="submission" date="2020-03" db="EMBL/GenBank/DDBJ databases">
        <title>Complete genome sequence of sulfur-oxidizing bacterium skT11.</title>
        <authorList>
            <person name="Kanda M."/>
            <person name="Kojima H."/>
            <person name="Fukui M."/>
        </authorList>
    </citation>
    <scope>NUCLEOTIDE SEQUENCE [LARGE SCALE GENOMIC DNA]</scope>
    <source>
        <strain evidence="10">skT11</strain>
    </source>
</reference>
<comment type="function">
    <text evidence="8">Part of a membrane-bound complex that couples electron transfer with translocation of ions across the membrane.</text>
</comment>
<dbReference type="PANTHER" id="PTHR30586">
    <property type="entry name" value="ELECTRON TRANSPORT COMPLEX PROTEIN RNFE"/>
    <property type="match status" value="1"/>
</dbReference>
<feature type="transmembrane region" description="Helical" evidence="8">
    <location>
        <begin position="45"/>
        <end position="65"/>
    </location>
</feature>
<name>A0A6F8VAQ1_9PROT</name>
<feature type="transmembrane region" description="Helical" evidence="8">
    <location>
        <begin position="185"/>
        <end position="203"/>
    </location>
</feature>
<dbReference type="InterPro" id="IPR003667">
    <property type="entry name" value="NqrDE/RnfAE"/>
</dbReference>
<accession>A0A6F8VAQ1</accession>
<evidence type="ECO:0000256" key="7">
    <source>
        <dbReference type="ARBA" id="ARBA00023136"/>
    </source>
</evidence>
<dbReference type="Pfam" id="PF02508">
    <property type="entry name" value="Rnf-Nqr"/>
    <property type="match status" value="1"/>
</dbReference>
<evidence type="ECO:0000256" key="8">
    <source>
        <dbReference type="HAMAP-Rule" id="MF_00478"/>
    </source>
</evidence>
<dbReference type="EMBL" id="AP022853">
    <property type="protein sequence ID" value="BCB26923.1"/>
    <property type="molecule type" value="Genomic_DNA"/>
</dbReference>
<dbReference type="GO" id="GO:0012505">
    <property type="term" value="C:endomembrane system"/>
    <property type="evidence" value="ECO:0007669"/>
    <property type="project" value="UniProtKB-SubCell"/>
</dbReference>
<dbReference type="HAMAP" id="MF_00478">
    <property type="entry name" value="RsxE_RnfE"/>
    <property type="match status" value="1"/>
</dbReference>
<dbReference type="NCBIfam" id="TIGR01948">
    <property type="entry name" value="rnfE"/>
    <property type="match status" value="1"/>
</dbReference>
<dbReference type="InterPro" id="IPR010968">
    <property type="entry name" value="RnfE"/>
</dbReference>
<protein>
    <recommendedName>
        <fullName evidence="8">Ion-translocating oxidoreductase complex subunit E</fullName>
        <ecNumber evidence="8">7.-.-.-</ecNumber>
    </recommendedName>
    <alternativeName>
        <fullName evidence="8">Rnf electron transport complex subunit E</fullName>
    </alternativeName>
</protein>
<evidence type="ECO:0000256" key="2">
    <source>
        <dbReference type="ARBA" id="ARBA00022448"/>
    </source>
</evidence>
<dbReference type="PIRSF" id="PIRSF006102">
    <property type="entry name" value="NQR_DE"/>
    <property type="match status" value="1"/>
</dbReference>
<sequence length="229" mass="24075">MSDANYKEIIWNGVWKNNAGIVALLGLCPLLAVSTTVVNGVGLGVATIMVMACSNAIVSLVRQWVPGEIRIPVYILIIAVLVTVIDLAMNAYMQALYLVLGIFVPLIVVNCNVLGRAEAFASKNPVFPSMVDGFMVGLGLTMTLAVLGGMREIIGKGTLLSGIDLAFGESAKAWVITVIPDYHGFLLAILPPGAFIGLGLLIAGKNWLDQRQAAKGEPVRAPEASAATA</sequence>
<evidence type="ECO:0000256" key="3">
    <source>
        <dbReference type="ARBA" id="ARBA00022692"/>
    </source>
</evidence>
<keyword evidence="10" id="KW-1185">Reference proteome</keyword>
<dbReference type="NCBIfam" id="NF009070">
    <property type="entry name" value="PRK12405.1"/>
    <property type="match status" value="1"/>
</dbReference>
<keyword evidence="8" id="KW-0997">Cell inner membrane</keyword>
<comment type="subcellular location">
    <subcellularLocation>
        <location evidence="8">Cell inner membrane</location>
        <topology evidence="8">Multi-pass membrane protein</topology>
    </subcellularLocation>
    <subcellularLocation>
        <location evidence="1">Endomembrane system</location>
        <topology evidence="1">Multi-pass membrane protein</topology>
    </subcellularLocation>
</comment>
<dbReference type="GO" id="GO:0005886">
    <property type="term" value="C:plasma membrane"/>
    <property type="evidence" value="ECO:0007669"/>
    <property type="project" value="UniProtKB-SubCell"/>
</dbReference>
<keyword evidence="7 8" id="KW-0472">Membrane</keyword>
<feature type="transmembrane region" description="Helical" evidence="8">
    <location>
        <begin position="95"/>
        <end position="115"/>
    </location>
</feature>
<evidence type="ECO:0000313" key="10">
    <source>
        <dbReference type="Proteomes" id="UP000502260"/>
    </source>
</evidence>
<feature type="transmembrane region" description="Helical" evidence="8">
    <location>
        <begin position="71"/>
        <end position="88"/>
    </location>
</feature>
<comment type="subunit">
    <text evidence="8">The complex is composed of six subunits: RnfA, RnfB, RnfC, RnfD, RnfE and RnfG.</text>
</comment>